<proteinExistence type="predicted"/>
<comment type="caution">
    <text evidence="2">The sequence shown here is derived from an EMBL/GenBank/DDBJ whole genome shotgun (WGS) entry which is preliminary data.</text>
</comment>
<sequence length="78" mass="8208">MITFIKASGEDLPVRIQQFTSSPPDLSTSPSATKSPSFSTGYTYPSASPVKSESSGIFFAKGLTYGVLAFSATYISSI</sequence>
<protein>
    <submittedName>
        <fullName evidence="2">Uncharacterized protein</fullName>
    </submittedName>
</protein>
<dbReference type="EMBL" id="JASJQH010006888">
    <property type="protein sequence ID" value="KAK9728926.1"/>
    <property type="molecule type" value="Genomic_DNA"/>
</dbReference>
<organism evidence="2 3">
    <name type="scientific">Basidiobolus ranarum</name>
    <dbReference type="NCBI Taxonomy" id="34480"/>
    <lineage>
        <taxon>Eukaryota</taxon>
        <taxon>Fungi</taxon>
        <taxon>Fungi incertae sedis</taxon>
        <taxon>Zoopagomycota</taxon>
        <taxon>Entomophthoromycotina</taxon>
        <taxon>Basidiobolomycetes</taxon>
        <taxon>Basidiobolales</taxon>
        <taxon>Basidiobolaceae</taxon>
        <taxon>Basidiobolus</taxon>
    </lineage>
</organism>
<dbReference type="Proteomes" id="UP001479436">
    <property type="component" value="Unassembled WGS sequence"/>
</dbReference>
<keyword evidence="3" id="KW-1185">Reference proteome</keyword>
<evidence type="ECO:0000313" key="2">
    <source>
        <dbReference type="EMBL" id="KAK9728926.1"/>
    </source>
</evidence>
<accession>A0ABR2WAT8</accession>
<name>A0ABR2WAT8_9FUNG</name>
<feature type="compositionally biased region" description="Low complexity" evidence="1">
    <location>
        <begin position="20"/>
        <end position="33"/>
    </location>
</feature>
<gene>
    <name evidence="2" type="ORF">K7432_000679</name>
</gene>
<evidence type="ECO:0000313" key="3">
    <source>
        <dbReference type="Proteomes" id="UP001479436"/>
    </source>
</evidence>
<evidence type="ECO:0000256" key="1">
    <source>
        <dbReference type="SAM" id="MobiDB-lite"/>
    </source>
</evidence>
<reference evidence="2 3" key="1">
    <citation type="submission" date="2023-04" db="EMBL/GenBank/DDBJ databases">
        <title>Genome of Basidiobolus ranarum AG-B5.</title>
        <authorList>
            <person name="Stajich J.E."/>
            <person name="Carter-House D."/>
            <person name="Gryganskyi A."/>
        </authorList>
    </citation>
    <scope>NUCLEOTIDE SEQUENCE [LARGE SCALE GENOMIC DNA]</scope>
    <source>
        <strain evidence="2 3">AG-B5</strain>
    </source>
</reference>
<feature type="region of interest" description="Disordered" evidence="1">
    <location>
        <begin position="19"/>
        <end position="42"/>
    </location>
</feature>